<dbReference type="AlphaFoldDB" id="A0A6V7GVI1"/>
<keyword evidence="5" id="KW-1133">Transmembrane helix</keyword>
<accession>A0A6V7GVI1</accession>
<comment type="caution">
    <text evidence="9">The sequence shown here is derived from an EMBL/GenBank/DDBJ whole genome shotgun (WGS) entry which is preliminary data.</text>
</comment>
<keyword evidence="10" id="KW-1185">Reference proteome</keyword>
<dbReference type="GO" id="GO:0004984">
    <property type="term" value="F:olfactory receptor activity"/>
    <property type="evidence" value="ECO:0007669"/>
    <property type="project" value="InterPro"/>
</dbReference>
<evidence type="ECO:0000256" key="4">
    <source>
        <dbReference type="ARBA" id="ARBA00022725"/>
    </source>
</evidence>
<evidence type="ECO:0000256" key="3">
    <source>
        <dbReference type="ARBA" id="ARBA00022692"/>
    </source>
</evidence>
<organism evidence="9 10">
    <name type="scientific">Heterotrigona itama</name>
    <dbReference type="NCBI Taxonomy" id="395501"/>
    <lineage>
        <taxon>Eukaryota</taxon>
        <taxon>Metazoa</taxon>
        <taxon>Ecdysozoa</taxon>
        <taxon>Arthropoda</taxon>
        <taxon>Hexapoda</taxon>
        <taxon>Insecta</taxon>
        <taxon>Pterygota</taxon>
        <taxon>Neoptera</taxon>
        <taxon>Endopterygota</taxon>
        <taxon>Hymenoptera</taxon>
        <taxon>Apocrita</taxon>
        <taxon>Aculeata</taxon>
        <taxon>Apoidea</taxon>
        <taxon>Anthophila</taxon>
        <taxon>Apidae</taxon>
        <taxon>Heterotrigona</taxon>
    </lineage>
</organism>
<dbReference type="InterPro" id="IPR004117">
    <property type="entry name" value="7tm6_olfct_rcpt"/>
</dbReference>
<evidence type="ECO:0000313" key="9">
    <source>
        <dbReference type="EMBL" id="CAD1468160.1"/>
    </source>
</evidence>
<protein>
    <submittedName>
        <fullName evidence="9">Uncharacterized protein</fullName>
    </submittedName>
</protein>
<keyword evidence="3" id="KW-0812">Transmembrane</keyword>
<evidence type="ECO:0000256" key="5">
    <source>
        <dbReference type="ARBA" id="ARBA00022989"/>
    </source>
</evidence>
<keyword evidence="7" id="KW-0675">Receptor</keyword>
<keyword evidence="2" id="KW-0716">Sensory transduction</keyword>
<keyword evidence="4" id="KW-0552">Olfaction</keyword>
<dbReference type="GO" id="GO:0005549">
    <property type="term" value="F:odorant binding"/>
    <property type="evidence" value="ECO:0007669"/>
    <property type="project" value="InterPro"/>
</dbReference>
<evidence type="ECO:0000313" key="10">
    <source>
        <dbReference type="Proteomes" id="UP000752696"/>
    </source>
</evidence>
<keyword evidence="8" id="KW-0807">Transducer</keyword>
<evidence type="ECO:0000256" key="6">
    <source>
        <dbReference type="ARBA" id="ARBA00023136"/>
    </source>
</evidence>
<dbReference type="EMBL" id="CAJDYZ010000161">
    <property type="protein sequence ID" value="CAD1468160.1"/>
    <property type="molecule type" value="Genomic_DNA"/>
</dbReference>
<dbReference type="Pfam" id="PF02949">
    <property type="entry name" value="7tm_6"/>
    <property type="match status" value="1"/>
</dbReference>
<reference evidence="9" key="1">
    <citation type="submission" date="2020-07" db="EMBL/GenBank/DDBJ databases">
        <authorList>
            <person name="Nazaruddin N."/>
        </authorList>
    </citation>
    <scope>NUCLEOTIDE SEQUENCE</scope>
</reference>
<evidence type="ECO:0000256" key="7">
    <source>
        <dbReference type="ARBA" id="ARBA00023170"/>
    </source>
</evidence>
<comment type="subcellular location">
    <subcellularLocation>
        <location evidence="1">Membrane</location>
        <topology evidence="1">Multi-pass membrane protein</topology>
    </subcellularLocation>
</comment>
<dbReference type="GO" id="GO:0007165">
    <property type="term" value="P:signal transduction"/>
    <property type="evidence" value="ECO:0007669"/>
    <property type="project" value="UniProtKB-KW"/>
</dbReference>
<keyword evidence="6" id="KW-0472">Membrane</keyword>
<gene>
    <name evidence="9" type="ORF">MHI_LOCUS24861</name>
</gene>
<dbReference type="OrthoDB" id="8185860at2759"/>
<evidence type="ECO:0000256" key="8">
    <source>
        <dbReference type="ARBA" id="ARBA00023224"/>
    </source>
</evidence>
<evidence type="ECO:0000256" key="2">
    <source>
        <dbReference type="ARBA" id="ARBA00022606"/>
    </source>
</evidence>
<feature type="non-terminal residue" evidence="9">
    <location>
        <position position="52"/>
    </location>
</feature>
<feature type="non-terminal residue" evidence="9">
    <location>
        <position position="1"/>
    </location>
</feature>
<name>A0A6V7GVI1_9HYME</name>
<dbReference type="GO" id="GO:0016020">
    <property type="term" value="C:membrane"/>
    <property type="evidence" value="ECO:0007669"/>
    <property type="project" value="UniProtKB-SubCell"/>
</dbReference>
<proteinExistence type="predicted"/>
<dbReference type="Proteomes" id="UP000752696">
    <property type="component" value="Unassembled WGS sequence"/>
</dbReference>
<sequence length="52" mass="5858">SEAISRAAYSLPWYQYPCSLRNPTNLLIIRSQRPVRLTAGKFAVLSLETFAS</sequence>
<evidence type="ECO:0000256" key="1">
    <source>
        <dbReference type="ARBA" id="ARBA00004141"/>
    </source>
</evidence>